<proteinExistence type="predicted"/>
<dbReference type="AlphaFoldDB" id="A0A8J3EC05"/>
<dbReference type="SUPFAM" id="SSF52540">
    <property type="entry name" value="P-loop containing nucleoside triphosphate hydrolases"/>
    <property type="match status" value="1"/>
</dbReference>
<evidence type="ECO:0000313" key="1">
    <source>
        <dbReference type="EMBL" id="GGG31248.1"/>
    </source>
</evidence>
<organism evidence="1 2">
    <name type="scientific">Caldovatus sediminis</name>
    <dbReference type="NCBI Taxonomy" id="2041189"/>
    <lineage>
        <taxon>Bacteria</taxon>
        <taxon>Pseudomonadati</taxon>
        <taxon>Pseudomonadota</taxon>
        <taxon>Alphaproteobacteria</taxon>
        <taxon>Acetobacterales</taxon>
        <taxon>Roseomonadaceae</taxon>
        <taxon>Caldovatus</taxon>
    </lineage>
</organism>
<keyword evidence="2" id="KW-1185">Reference proteome</keyword>
<dbReference type="Proteomes" id="UP000597507">
    <property type="component" value="Unassembled WGS sequence"/>
</dbReference>
<dbReference type="RefSeq" id="WP_188899795.1">
    <property type="nucleotide sequence ID" value="NZ_BMKS01000005.1"/>
</dbReference>
<evidence type="ECO:0000313" key="2">
    <source>
        <dbReference type="Proteomes" id="UP000597507"/>
    </source>
</evidence>
<accession>A0A8J3EC05</accession>
<protein>
    <recommendedName>
        <fullName evidence="3">Sulfotransferase family protein</fullName>
    </recommendedName>
</protein>
<comment type="caution">
    <text evidence="1">The sequence shown here is derived from an EMBL/GenBank/DDBJ whole genome shotgun (WGS) entry which is preliminary data.</text>
</comment>
<dbReference type="EMBL" id="BMKS01000005">
    <property type="protein sequence ID" value="GGG31248.1"/>
    <property type="molecule type" value="Genomic_DNA"/>
</dbReference>
<evidence type="ECO:0008006" key="3">
    <source>
        <dbReference type="Google" id="ProtNLM"/>
    </source>
</evidence>
<dbReference type="InterPro" id="IPR027417">
    <property type="entry name" value="P-loop_NTPase"/>
</dbReference>
<sequence>MDCFLHIGAMKTGSSALQTCFAQGRAALAAAGLWYPVSGDASEDRARRGLVSAGNGWPVAWLLQPSMRRSDFDRGACEAYVVEACRAAGPRPVLFSHEMVAGAPAEEIAAFARLVAGQGRRLRAILFVRHVLDHAVALYQQVLKQGRLPLNRARFADLDGFVARHRTGFARQIETWAGTLGETNLAVLSYDEHRADIPGAVLRIALPPGTAAPVLPPAPLVNRSLTGLEMLLYEALNAEPEPGPLCLAVSDALTNAPATERSEVWVGAAAFEAFRRHNEAAVARINARWFGGREALRLASGRVRIGEAPPVPARDLAALAARGIAAVLHRARDARGRVGDAAGAGAAAP</sequence>
<gene>
    <name evidence="1" type="ORF">GCM10010964_18980</name>
</gene>
<dbReference type="Gene3D" id="3.40.50.300">
    <property type="entry name" value="P-loop containing nucleotide triphosphate hydrolases"/>
    <property type="match status" value="1"/>
</dbReference>
<reference evidence="1 2" key="1">
    <citation type="journal article" date="2014" name="Int. J. Syst. Evol. Microbiol.">
        <title>Complete genome sequence of Corynebacterium casei LMG S-19264T (=DSM 44701T), isolated from a smear-ripened cheese.</title>
        <authorList>
            <consortium name="US DOE Joint Genome Institute (JGI-PGF)"/>
            <person name="Walter F."/>
            <person name="Albersmeier A."/>
            <person name="Kalinowski J."/>
            <person name="Ruckert C."/>
        </authorList>
    </citation>
    <scope>NUCLEOTIDE SEQUENCE [LARGE SCALE GENOMIC DNA]</scope>
    <source>
        <strain evidence="1 2">CGMCC 1.16330</strain>
    </source>
</reference>
<name>A0A8J3EC05_9PROT</name>